<dbReference type="Proteomes" id="UP000016860">
    <property type="component" value="Unassembled WGS sequence"/>
</dbReference>
<name>U4R0C7_9FIRM</name>
<dbReference type="InterPro" id="IPR029441">
    <property type="entry name" value="Cass2"/>
</dbReference>
<dbReference type="SUPFAM" id="SSF55136">
    <property type="entry name" value="Probable bacterial effector-binding domain"/>
    <property type="match status" value="1"/>
</dbReference>
<protein>
    <recommendedName>
        <fullName evidence="1">Integron-associated effector binding protein domain-containing protein</fullName>
    </recommendedName>
</protein>
<dbReference type="Pfam" id="PF14526">
    <property type="entry name" value="Cass2"/>
    <property type="match status" value="1"/>
</dbReference>
<evidence type="ECO:0000259" key="1">
    <source>
        <dbReference type="Pfam" id="PF14526"/>
    </source>
</evidence>
<evidence type="ECO:0000313" key="3">
    <source>
        <dbReference type="Proteomes" id="UP000016860"/>
    </source>
</evidence>
<reference evidence="2 3" key="1">
    <citation type="journal article" date="2013" name="Genome Announc.">
        <title>Draft Genome Sequence of the Cellulolytic Bacterium Clostridium papyrosolvens C7 (ATCC 700395).</title>
        <authorList>
            <person name="Zepeda V."/>
            <person name="Dassa B."/>
            <person name="Borovok I."/>
            <person name="Lamed R."/>
            <person name="Bayer E.A."/>
            <person name="Cate J.H."/>
        </authorList>
    </citation>
    <scope>NUCLEOTIDE SEQUENCE [LARGE SCALE GENOMIC DNA]</scope>
    <source>
        <strain evidence="2 3">C7</strain>
    </source>
</reference>
<comment type="caution">
    <text evidence="2">The sequence shown here is derived from an EMBL/GenBank/DDBJ whole genome shotgun (WGS) entry which is preliminary data.</text>
</comment>
<dbReference type="STRING" id="1330534.L323_11725"/>
<dbReference type="PATRIC" id="fig|1330534.3.peg.2338"/>
<evidence type="ECO:0000313" key="2">
    <source>
        <dbReference type="EMBL" id="EPR11476.1"/>
    </source>
</evidence>
<gene>
    <name evidence="2" type="ORF">L323_11725</name>
</gene>
<dbReference type="InterPro" id="IPR011256">
    <property type="entry name" value="Reg_factor_effector_dom_sf"/>
</dbReference>
<proteinExistence type="predicted"/>
<dbReference type="OrthoDB" id="1647584at2"/>
<feature type="domain" description="Integron-associated effector binding protein" evidence="1">
    <location>
        <begin position="9"/>
        <end position="170"/>
    </location>
</feature>
<dbReference type="Gene3D" id="3.20.80.10">
    <property type="entry name" value="Regulatory factor, effector binding domain"/>
    <property type="match status" value="1"/>
</dbReference>
<dbReference type="RefSeq" id="WP_020815843.1">
    <property type="nucleotide sequence ID" value="NZ_ATAY01000039.1"/>
</dbReference>
<dbReference type="EMBL" id="ATAY01000039">
    <property type="protein sequence ID" value="EPR11476.1"/>
    <property type="molecule type" value="Genomic_DNA"/>
</dbReference>
<dbReference type="AlphaFoldDB" id="U4R0C7"/>
<accession>U4R0C7</accession>
<organism evidence="2 3">
    <name type="scientific">Ruminiclostridium papyrosolvens C7</name>
    <dbReference type="NCBI Taxonomy" id="1330534"/>
    <lineage>
        <taxon>Bacteria</taxon>
        <taxon>Bacillati</taxon>
        <taxon>Bacillota</taxon>
        <taxon>Clostridia</taxon>
        <taxon>Eubacteriales</taxon>
        <taxon>Oscillospiraceae</taxon>
        <taxon>Ruminiclostridium</taxon>
    </lineage>
</organism>
<sequence length="173" mass="19799">MSELIKFEVKRLPSIKLVGKEIRYNMEAHMKGENQIPAFGDKCFTDEIFSLLEEQTNFIYDSAYVGVMIDWDKGDGDFSYIVGMLMKDGVSVPEGYCYKDIEETDVAIGWIKGKNTADVCSSAHSLTEQAIKENGYKCDKMKWCMELYNCPRFTTPDENGDITLDYYIPINDK</sequence>